<dbReference type="PROSITE" id="PS50826">
    <property type="entry name" value="RUN"/>
    <property type="match status" value="1"/>
</dbReference>
<organism evidence="2 3">
    <name type="scientific">Rotaria sordida</name>
    <dbReference type="NCBI Taxonomy" id="392033"/>
    <lineage>
        <taxon>Eukaryota</taxon>
        <taxon>Metazoa</taxon>
        <taxon>Spiralia</taxon>
        <taxon>Gnathifera</taxon>
        <taxon>Rotifera</taxon>
        <taxon>Eurotatoria</taxon>
        <taxon>Bdelloidea</taxon>
        <taxon>Philodinida</taxon>
        <taxon>Philodinidae</taxon>
        <taxon>Rotaria</taxon>
    </lineage>
</organism>
<dbReference type="InterPro" id="IPR004012">
    <property type="entry name" value="Run_dom"/>
</dbReference>
<sequence length="154" mass="18254">MIGSGAYGQVILAYGYLFQLVADIDEAVFDFLDRLLLMDPYKCITIEDVLHSFFFKVQLVHQQFHDKAVIINEQASMSDTKDTYEQLWHFIIHLNSNSQKYIHLLQDIYHKENLLISIEQWIDQSLITQCLSQQLSYIENDIDILEQYYYSKNF</sequence>
<dbReference type="Proteomes" id="UP000663889">
    <property type="component" value="Unassembled WGS sequence"/>
</dbReference>
<evidence type="ECO:0000313" key="2">
    <source>
        <dbReference type="EMBL" id="CAF0989285.1"/>
    </source>
</evidence>
<comment type="caution">
    <text evidence="2">The sequence shown here is derived from an EMBL/GenBank/DDBJ whole genome shotgun (WGS) entry which is preliminary data.</text>
</comment>
<dbReference type="EMBL" id="CAJNOU010000411">
    <property type="protein sequence ID" value="CAF0989285.1"/>
    <property type="molecule type" value="Genomic_DNA"/>
</dbReference>
<accession>A0A814FYM3</accession>
<reference evidence="2" key="1">
    <citation type="submission" date="2021-02" db="EMBL/GenBank/DDBJ databases">
        <authorList>
            <person name="Nowell W R."/>
        </authorList>
    </citation>
    <scope>NUCLEOTIDE SEQUENCE</scope>
</reference>
<protein>
    <recommendedName>
        <fullName evidence="1">RUN domain-containing protein</fullName>
    </recommendedName>
</protein>
<name>A0A814FYM3_9BILA</name>
<feature type="domain" description="RUN" evidence="1">
    <location>
        <begin position="33"/>
        <end position="154"/>
    </location>
</feature>
<evidence type="ECO:0000259" key="1">
    <source>
        <dbReference type="PROSITE" id="PS50826"/>
    </source>
</evidence>
<proteinExistence type="predicted"/>
<gene>
    <name evidence="2" type="ORF">SEV965_LOCUS10180</name>
</gene>
<dbReference type="AlphaFoldDB" id="A0A814FYM3"/>
<evidence type="ECO:0000313" key="3">
    <source>
        <dbReference type="Proteomes" id="UP000663889"/>
    </source>
</evidence>